<organism evidence="2">
    <name type="scientific">Cucumis melo</name>
    <name type="common">Muskmelon</name>
    <dbReference type="NCBI Taxonomy" id="3656"/>
    <lineage>
        <taxon>Eukaryota</taxon>
        <taxon>Viridiplantae</taxon>
        <taxon>Streptophyta</taxon>
        <taxon>Embryophyta</taxon>
        <taxon>Tracheophyta</taxon>
        <taxon>Spermatophyta</taxon>
        <taxon>Magnoliopsida</taxon>
        <taxon>eudicotyledons</taxon>
        <taxon>Gunneridae</taxon>
        <taxon>Pentapetalae</taxon>
        <taxon>rosids</taxon>
        <taxon>fabids</taxon>
        <taxon>Cucurbitales</taxon>
        <taxon>Cucurbitaceae</taxon>
        <taxon>Benincaseae</taxon>
        <taxon>Cucumis</taxon>
    </lineage>
</organism>
<evidence type="ECO:0000313" key="2">
    <source>
        <dbReference type="EnsemblPlants" id="MELO3C035598.2.1"/>
    </source>
</evidence>
<dbReference type="Gramene" id="MELO3C035598.2.1">
    <property type="protein sequence ID" value="MELO3C035598.2.1"/>
    <property type="gene ID" value="MELO3C035598.2"/>
</dbReference>
<feature type="transmembrane region" description="Helical" evidence="1">
    <location>
        <begin position="98"/>
        <end position="119"/>
    </location>
</feature>
<dbReference type="EnsemblPlants" id="MELO3C035598.2.1">
    <property type="protein sequence ID" value="MELO3C035598.2.1"/>
    <property type="gene ID" value="MELO3C035598.2"/>
</dbReference>
<dbReference type="AlphaFoldDB" id="A0A9I9ELQ2"/>
<sequence length="138" mass="15430">MFIYHFSQPTLKRIFLLVWVKSSPPTVSSLCFVLVISLSIFRARTLRTSTHTPGMLPDTFSQGKGNGLSSMTFSVRPKKMQAIMPQTQFSRPGVKSGLPTVSSFYFVLVKTLSIFGVVLKRWSMLPTSGERSSIVKNH</sequence>
<name>A0A9I9ELQ2_CUCME</name>
<protein>
    <submittedName>
        <fullName evidence="2">Uncharacterized protein</fullName>
    </submittedName>
</protein>
<reference evidence="2" key="1">
    <citation type="submission" date="2023-03" db="UniProtKB">
        <authorList>
            <consortium name="EnsemblPlants"/>
        </authorList>
    </citation>
    <scope>IDENTIFICATION</scope>
</reference>
<accession>A0A9I9ELQ2</accession>
<keyword evidence="1" id="KW-1133">Transmembrane helix</keyword>
<keyword evidence="1" id="KW-0472">Membrane</keyword>
<proteinExistence type="predicted"/>
<feature type="transmembrane region" description="Helical" evidence="1">
    <location>
        <begin position="26"/>
        <end position="43"/>
    </location>
</feature>
<evidence type="ECO:0000256" key="1">
    <source>
        <dbReference type="SAM" id="Phobius"/>
    </source>
</evidence>
<keyword evidence="1" id="KW-0812">Transmembrane</keyword>